<feature type="domain" description="HTH tetR-type" evidence="5">
    <location>
        <begin position="20"/>
        <end position="80"/>
    </location>
</feature>
<dbReference type="AlphaFoldDB" id="A0AAE3VVY2"/>
<dbReference type="PRINTS" id="PR00455">
    <property type="entry name" value="HTHTETR"/>
</dbReference>
<sequence>MSEEMSTSGAVRQRRERERANVRDRIVAAALEILESEGAAGLTVRRVAAEVEYTPPIVYQHFDGKDGLLLALVEHGYRQLHAEMGAAIAGAGDRVLDGAEAYLRYAGAHPYLYQAMTNTLLGAEARKRAADPVVGLTYRALADWSAAHAVALELDEACEIVWGTLHGMASLGHLGTIGPDRAVHLGRRALAAILRGWLASR</sequence>
<dbReference type="InterPro" id="IPR050109">
    <property type="entry name" value="HTH-type_TetR-like_transc_reg"/>
</dbReference>
<evidence type="ECO:0000313" key="7">
    <source>
        <dbReference type="Proteomes" id="UP001240236"/>
    </source>
</evidence>
<gene>
    <name evidence="6" type="ORF">J2S42_001324</name>
</gene>
<dbReference type="PANTHER" id="PTHR30055">
    <property type="entry name" value="HTH-TYPE TRANSCRIPTIONAL REGULATOR RUTR"/>
    <property type="match status" value="1"/>
</dbReference>
<dbReference type="GO" id="GO:0000976">
    <property type="term" value="F:transcription cis-regulatory region binding"/>
    <property type="evidence" value="ECO:0007669"/>
    <property type="project" value="TreeGrafter"/>
</dbReference>
<dbReference type="RefSeq" id="WP_307236233.1">
    <property type="nucleotide sequence ID" value="NZ_JAUSUZ010000001.1"/>
</dbReference>
<name>A0AAE3VVY2_9ACTN</name>
<keyword evidence="3" id="KW-0804">Transcription</keyword>
<feature type="DNA-binding region" description="H-T-H motif" evidence="4">
    <location>
        <begin position="43"/>
        <end position="62"/>
    </location>
</feature>
<organism evidence="6 7">
    <name type="scientific">Catenuloplanes indicus</name>
    <dbReference type="NCBI Taxonomy" id="137267"/>
    <lineage>
        <taxon>Bacteria</taxon>
        <taxon>Bacillati</taxon>
        <taxon>Actinomycetota</taxon>
        <taxon>Actinomycetes</taxon>
        <taxon>Micromonosporales</taxon>
        <taxon>Micromonosporaceae</taxon>
        <taxon>Catenuloplanes</taxon>
    </lineage>
</organism>
<dbReference type="Pfam" id="PF13305">
    <property type="entry name" value="TetR_C_33"/>
    <property type="match status" value="1"/>
</dbReference>
<evidence type="ECO:0000256" key="1">
    <source>
        <dbReference type="ARBA" id="ARBA00023015"/>
    </source>
</evidence>
<keyword evidence="1" id="KW-0805">Transcription regulation</keyword>
<dbReference type="InterPro" id="IPR009057">
    <property type="entry name" value="Homeodomain-like_sf"/>
</dbReference>
<dbReference type="Proteomes" id="UP001240236">
    <property type="component" value="Unassembled WGS sequence"/>
</dbReference>
<dbReference type="InterPro" id="IPR025996">
    <property type="entry name" value="MT1864/Rv1816-like_C"/>
</dbReference>
<dbReference type="GO" id="GO:0003700">
    <property type="term" value="F:DNA-binding transcription factor activity"/>
    <property type="evidence" value="ECO:0007669"/>
    <property type="project" value="TreeGrafter"/>
</dbReference>
<dbReference type="InterPro" id="IPR036271">
    <property type="entry name" value="Tet_transcr_reg_TetR-rel_C_sf"/>
</dbReference>
<dbReference type="EMBL" id="JAUSUZ010000001">
    <property type="protein sequence ID" value="MDQ0364655.1"/>
    <property type="molecule type" value="Genomic_DNA"/>
</dbReference>
<dbReference type="SUPFAM" id="SSF46689">
    <property type="entry name" value="Homeodomain-like"/>
    <property type="match status" value="1"/>
</dbReference>
<evidence type="ECO:0000313" key="6">
    <source>
        <dbReference type="EMBL" id="MDQ0364655.1"/>
    </source>
</evidence>
<dbReference type="SUPFAM" id="SSF48498">
    <property type="entry name" value="Tetracyclin repressor-like, C-terminal domain"/>
    <property type="match status" value="1"/>
</dbReference>
<evidence type="ECO:0000256" key="2">
    <source>
        <dbReference type="ARBA" id="ARBA00023125"/>
    </source>
</evidence>
<evidence type="ECO:0000259" key="5">
    <source>
        <dbReference type="PROSITE" id="PS50977"/>
    </source>
</evidence>
<proteinExistence type="predicted"/>
<protein>
    <submittedName>
        <fullName evidence="6">AcrR family transcriptional regulator</fullName>
    </submittedName>
</protein>
<dbReference type="Pfam" id="PF00440">
    <property type="entry name" value="TetR_N"/>
    <property type="match status" value="1"/>
</dbReference>
<dbReference type="InterPro" id="IPR001647">
    <property type="entry name" value="HTH_TetR"/>
</dbReference>
<comment type="caution">
    <text evidence="6">The sequence shown here is derived from an EMBL/GenBank/DDBJ whole genome shotgun (WGS) entry which is preliminary data.</text>
</comment>
<keyword evidence="7" id="KW-1185">Reference proteome</keyword>
<dbReference type="Gene3D" id="1.10.357.10">
    <property type="entry name" value="Tetracycline Repressor, domain 2"/>
    <property type="match status" value="1"/>
</dbReference>
<accession>A0AAE3VVY2</accession>
<dbReference type="PANTHER" id="PTHR30055:SF234">
    <property type="entry name" value="HTH-TYPE TRANSCRIPTIONAL REGULATOR BETI"/>
    <property type="match status" value="1"/>
</dbReference>
<dbReference type="PROSITE" id="PS50977">
    <property type="entry name" value="HTH_TETR_2"/>
    <property type="match status" value="1"/>
</dbReference>
<reference evidence="6 7" key="1">
    <citation type="submission" date="2023-07" db="EMBL/GenBank/DDBJ databases">
        <title>Sequencing the genomes of 1000 actinobacteria strains.</title>
        <authorList>
            <person name="Klenk H.-P."/>
        </authorList>
    </citation>
    <scope>NUCLEOTIDE SEQUENCE [LARGE SCALE GENOMIC DNA]</scope>
    <source>
        <strain evidence="6 7">DSM 44709</strain>
    </source>
</reference>
<keyword evidence="2 4" id="KW-0238">DNA-binding</keyword>
<evidence type="ECO:0000256" key="4">
    <source>
        <dbReference type="PROSITE-ProRule" id="PRU00335"/>
    </source>
</evidence>
<evidence type="ECO:0000256" key="3">
    <source>
        <dbReference type="ARBA" id="ARBA00023163"/>
    </source>
</evidence>